<name>A0AAV7I4F9_COTGL</name>
<dbReference type="SUPFAM" id="SSF101912">
    <property type="entry name" value="Sema domain"/>
    <property type="match status" value="1"/>
</dbReference>
<protein>
    <submittedName>
        <fullName evidence="4">Semaphorin-1A</fullName>
    </submittedName>
</protein>
<dbReference type="GO" id="GO:0030215">
    <property type="term" value="F:semaphorin receptor binding"/>
    <property type="evidence" value="ECO:0007669"/>
    <property type="project" value="InterPro"/>
</dbReference>
<comment type="caution">
    <text evidence="2">Lacks conserved residue(s) required for the propagation of feature annotation.</text>
</comment>
<dbReference type="EMBL" id="JAHXZJ010002609">
    <property type="protein sequence ID" value="KAH0540753.1"/>
    <property type="molecule type" value="Genomic_DNA"/>
</dbReference>
<reference evidence="4 5" key="1">
    <citation type="journal article" date="2021" name="J. Hered.">
        <title>A chromosome-level genome assembly of the parasitoid wasp, Cotesia glomerata (Hymenoptera: Braconidae).</title>
        <authorList>
            <person name="Pinto B.J."/>
            <person name="Weis J.J."/>
            <person name="Gamble T."/>
            <person name="Ode P.J."/>
            <person name="Paul R."/>
            <person name="Zaspel J.M."/>
        </authorList>
    </citation>
    <scope>NUCLEOTIDE SEQUENCE [LARGE SCALE GENOMIC DNA]</scope>
    <source>
        <strain evidence="4">CgM1</strain>
    </source>
</reference>
<evidence type="ECO:0000256" key="2">
    <source>
        <dbReference type="PROSITE-ProRule" id="PRU00352"/>
    </source>
</evidence>
<evidence type="ECO:0000259" key="3">
    <source>
        <dbReference type="PROSITE" id="PS51004"/>
    </source>
</evidence>
<dbReference type="PANTHER" id="PTHR11036:SF127">
    <property type="entry name" value="SEMAPHORIN-1A"/>
    <property type="match status" value="1"/>
</dbReference>
<proteinExistence type="predicted"/>
<dbReference type="InterPro" id="IPR027231">
    <property type="entry name" value="Semaphorin"/>
</dbReference>
<dbReference type="InterPro" id="IPR001627">
    <property type="entry name" value="Semap_dom"/>
</dbReference>
<evidence type="ECO:0000313" key="5">
    <source>
        <dbReference type="Proteomes" id="UP000826195"/>
    </source>
</evidence>
<dbReference type="GO" id="GO:0030335">
    <property type="term" value="P:positive regulation of cell migration"/>
    <property type="evidence" value="ECO:0007669"/>
    <property type="project" value="TreeGrafter"/>
</dbReference>
<dbReference type="Gene3D" id="2.130.10.10">
    <property type="entry name" value="YVTN repeat-like/Quinoprotein amine dehydrogenase"/>
    <property type="match status" value="1"/>
</dbReference>
<dbReference type="GO" id="GO:0071526">
    <property type="term" value="P:semaphorin-plexin signaling pathway"/>
    <property type="evidence" value="ECO:0007669"/>
    <property type="project" value="TreeGrafter"/>
</dbReference>
<comment type="caution">
    <text evidence="4">The sequence shown here is derived from an EMBL/GenBank/DDBJ whole genome shotgun (WGS) entry which is preliminary data.</text>
</comment>
<dbReference type="Proteomes" id="UP000826195">
    <property type="component" value="Unassembled WGS sequence"/>
</dbReference>
<gene>
    <name evidence="4" type="primary">SEMA1A_2</name>
    <name evidence="4" type="ORF">KQX54_019669</name>
</gene>
<dbReference type="PROSITE" id="PS51004">
    <property type="entry name" value="SEMA"/>
    <property type="match status" value="1"/>
</dbReference>
<dbReference type="AlphaFoldDB" id="A0AAV7I4F9"/>
<dbReference type="GO" id="GO:0005886">
    <property type="term" value="C:plasma membrane"/>
    <property type="evidence" value="ECO:0007669"/>
    <property type="project" value="TreeGrafter"/>
</dbReference>
<keyword evidence="1" id="KW-0221">Differentiation</keyword>
<sequence>MNLISQLQTKMYFLKCIITIKGAEDVFRFTGNETHTDFFRLVLRDGNYLLVGGRNLVHNLSLTDLTEQQRLTWYSSDTDVKMCVVKGKDEENCQNYVRILAKTSTSNLLVCATNAFKPMCRDYIVHSGNYTMASEKAGQALCPYDPQQNSTFVHVDGELYTGTVADFSGMDPIIYREPLQTEQYDSMSLNGKNLFIFISFLSNIPACTFTFHRKLKRPELFLFYTGLNSVMMIIELPSTVPRTEIWVRSQEIDLFAIKCPFKYKT</sequence>
<evidence type="ECO:0000313" key="4">
    <source>
        <dbReference type="EMBL" id="KAH0540753.1"/>
    </source>
</evidence>
<organism evidence="4 5">
    <name type="scientific">Cotesia glomerata</name>
    <name type="common">Lepidopteran parasitic wasp</name>
    <name type="synonym">Apanteles glomeratus</name>
    <dbReference type="NCBI Taxonomy" id="32391"/>
    <lineage>
        <taxon>Eukaryota</taxon>
        <taxon>Metazoa</taxon>
        <taxon>Ecdysozoa</taxon>
        <taxon>Arthropoda</taxon>
        <taxon>Hexapoda</taxon>
        <taxon>Insecta</taxon>
        <taxon>Pterygota</taxon>
        <taxon>Neoptera</taxon>
        <taxon>Endopterygota</taxon>
        <taxon>Hymenoptera</taxon>
        <taxon>Apocrita</taxon>
        <taxon>Ichneumonoidea</taxon>
        <taxon>Braconidae</taxon>
        <taxon>Microgastrinae</taxon>
        <taxon>Cotesia</taxon>
    </lineage>
</organism>
<accession>A0AAV7I4F9</accession>
<feature type="domain" description="Sema" evidence="3">
    <location>
        <begin position="8"/>
        <end position="265"/>
    </location>
</feature>
<dbReference type="SMART" id="SM00630">
    <property type="entry name" value="Sema"/>
    <property type="match status" value="1"/>
</dbReference>
<dbReference type="InterPro" id="IPR036352">
    <property type="entry name" value="Semap_dom_sf"/>
</dbReference>
<dbReference type="InterPro" id="IPR015943">
    <property type="entry name" value="WD40/YVTN_repeat-like_dom_sf"/>
</dbReference>
<dbReference type="PANTHER" id="PTHR11036">
    <property type="entry name" value="SEMAPHORIN"/>
    <property type="match status" value="1"/>
</dbReference>
<keyword evidence="5" id="KW-1185">Reference proteome</keyword>
<evidence type="ECO:0000256" key="1">
    <source>
        <dbReference type="ARBA" id="ARBA00022782"/>
    </source>
</evidence>
<dbReference type="GO" id="GO:0007411">
    <property type="term" value="P:axon guidance"/>
    <property type="evidence" value="ECO:0007669"/>
    <property type="project" value="TreeGrafter"/>
</dbReference>
<dbReference type="GO" id="GO:0045499">
    <property type="term" value="F:chemorepellent activity"/>
    <property type="evidence" value="ECO:0007669"/>
    <property type="project" value="TreeGrafter"/>
</dbReference>